<dbReference type="InterPro" id="IPR004320">
    <property type="entry name" value="BPS1_pln"/>
</dbReference>
<name>A0A1J6JV44_NICAT</name>
<dbReference type="OMA" id="MDICNVS"/>
<dbReference type="Pfam" id="PF03087">
    <property type="entry name" value="BPS1"/>
    <property type="match status" value="1"/>
</dbReference>
<evidence type="ECO:0000313" key="2">
    <source>
        <dbReference type="Proteomes" id="UP000187609"/>
    </source>
</evidence>
<comment type="caution">
    <text evidence="1">The sequence shown here is derived from an EMBL/GenBank/DDBJ whole genome shotgun (WGS) entry which is preliminary data.</text>
</comment>
<reference evidence="1" key="1">
    <citation type="submission" date="2016-11" db="EMBL/GenBank/DDBJ databases">
        <title>The genome of Nicotiana attenuata.</title>
        <authorList>
            <person name="Xu S."/>
            <person name="Brockmoeller T."/>
            <person name="Gaquerel E."/>
            <person name="Navarro A."/>
            <person name="Kuhl H."/>
            <person name="Gase K."/>
            <person name="Ling Z."/>
            <person name="Zhou W."/>
            <person name="Kreitzer C."/>
            <person name="Stanke M."/>
            <person name="Tang H."/>
            <person name="Lyons E."/>
            <person name="Pandey P."/>
            <person name="Pandey S.P."/>
            <person name="Timmermann B."/>
            <person name="Baldwin I.T."/>
        </authorList>
    </citation>
    <scope>NUCLEOTIDE SEQUENCE [LARGE SCALE GENOMIC DNA]</scope>
    <source>
        <strain evidence="1">UT</strain>
    </source>
</reference>
<dbReference type="SMR" id="A0A1J6JV44"/>
<sequence>MAALSSSKSYHIRSISLLGRSHPTTQRVEEELNKLKTLDTTVSPAAETICSALFGLEKLHKCMDDLLYLPQTLQSLSKHQNGKWIEDLLEKSVRIIDVCGTARDLVSQSKESVRDLQSALRRRKGDASAEASISRFTSVSKKIKKEAKMSIVALKQMDHDTEISSILLDADQQTTAIFRALREVNAMCISIFQMLLLSLCVPIVKPKPSKWSKISRLVHKGRIACEDQEEIIETRLETFDAQLESFENGLEGIFRCLIRSRSSLLKIFSC</sequence>
<accession>A0A1J6JV44</accession>
<dbReference type="AlphaFoldDB" id="A0A1J6JV44"/>
<protein>
    <submittedName>
        <fullName evidence="1">Uncharacterized protein</fullName>
    </submittedName>
</protein>
<gene>
    <name evidence="1" type="ORF">A4A49_40970</name>
</gene>
<dbReference type="STRING" id="49451.A0A1J6JV44"/>
<dbReference type="Gramene" id="OIT21618">
    <property type="protein sequence ID" value="OIT21618"/>
    <property type="gene ID" value="A4A49_40970"/>
</dbReference>
<organism evidence="1 2">
    <name type="scientific">Nicotiana attenuata</name>
    <name type="common">Coyote tobacco</name>
    <dbReference type="NCBI Taxonomy" id="49451"/>
    <lineage>
        <taxon>Eukaryota</taxon>
        <taxon>Viridiplantae</taxon>
        <taxon>Streptophyta</taxon>
        <taxon>Embryophyta</taxon>
        <taxon>Tracheophyta</taxon>
        <taxon>Spermatophyta</taxon>
        <taxon>Magnoliopsida</taxon>
        <taxon>eudicotyledons</taxon>
        <taxon>Gunneridae</taxon>
        <taxon>Pentapetalae</taxon>
        <taxon>asterids</taxon>
        <taxon>lamiids</taxon>
        <taxon>Solanales</taxon>
        <taxon>Solanaceae</taxon>
        <taxon>Nicotianoideae</taxon>
        <taxon>Nicotianeae</taxon>
        <taxon>Nicotiana</taxon>
    </lineage>
</organism>
<dbReference type="Proteomes" id="UP000187609">
    <property type="component" value="Unassembled WGS sequence"/>
</dbReference>
<dbReference type="PANTHER" id="PTHR33070">
    <property type="entry name" value="OS06G0725500 PROTEIN"/>
    <property type="match status" value="1"/>
</dbReference>
<keyword evidence="2" id="KW-1185">Reference proteome</keyword>
<dbReference type="PANTHER" id="PTHR33070:SF109">
    <property type="entry name" value="DOMAIN PROTEIN, PUTATIVE (DUF241)-RELATED"/>
    <property type="match status" value="1"/>
</dbReference>
<evidence type="ECO:0000313" key="1">
    <source>
        <dbReference type="EMBL" id="OIT21618.1"/>
    </source>
</evidence>
<proteinExistence type="predicted"/>
<dbReference type="EMBL" id="MJEQ01004217">
    <property type="protein sequence ID" value="OIT21618.1"/>
    <property type="molecule type" value="Genomic_DNA"/>
</dbReference>
<dbReference type="GO" id="GO:0048367">
    <property type="term" value="P:shoot system development"/>
    <property type="evidence" value="ECO:0007669"/>
    <property type="project" value="InterPro"/>
</dbReference>
<dbReference type="GO" id="GO:0048364">
    <property type="term" value="P:root development"/>
    <property type="evidence" value="ECO:0007669"/>
    <property type="project" value="InterPro"/>
</dbReference>